<feature type="transmembrane region" description="Helical" evidence="1">
    <location>
        <begin position="44"/>
        <end position="65"/>
    </location>
</feature>
<reference evidence="4" key="1">
    <citation type="submission" date="2018-08" db="EMBL/GenBank/DDBJ databases">
        <authorList>
            <person name="Grouzdev D.S."/>
            <person name="Krutkina M.S."/>
        </authorList>
    </citation>
    <scope>NUCLEOTIDE SEQUENCE [LARGE SCALE GENOMIC DNA]</scope>
    <source>
        <strain evidence="4">4-11</strain>
    </source>
</reference>
<protein>
    <recommendedName>
        <fullName evidence="2">Thoeris protein ThsA Macro domain-containing protein</fullName>
    </recommendedName>
</protein>
<keyword evidence="1" id="KW-0472">Membrane</keyword>
<evidence type="ECO:0000313" key="4">
    <source>
        <dbReference type="Proteomes" id="UP000264002"/>
    </source>
</evidence>
<dbReference type="AlphaFoldDB" id="A0A372MJ95"/>
<dbReference type="InterPro" id="IPR045535">
    <property type="entry name" value="ThsA_Macro"/>
</dbReference>
<sequence length="281" mass="31803">MVITFLKKIAWYYPKSVFAALGLFWLVIEPIIGLTGNTINLSYWQLFGLSASIGVIWFILDGIWFSGYLKNRIEITSNGFDTKIIIKFSDLFNEEGWKAIPVNDFFDSIVDDRHISSKSLHGILIKRYWGGNTNDWDQQVEEQLSDLTVTDETRPKGKTKRYKIGTAAVLRKDGDRFICVASTHTNISNLETKANTVDLHHAICGVLETSRSCCSNETLSIPLFGSGLSRIGLKNNILVDHILTAIFEESKKSKVTDVIQIILPKNKRDDINLLSIKRDWS</sequence>
<keyword evidence="4" id="KW-1185">Reference proteome</keyword>
<dbReference type="Pfam" id="PF20016">
    <property type="entry name" value="ThsA_Macro"/>
    <property type="match status" value="1"/>
</dbReference>
<accession>A0A372MJ95</accession>
<keyword evidence="1" id="KW-1133">Transmembrane helix</keyword>
<proteinExistence type="predicted"/>
<reference evidence="3 4" key="2">
    <citation type="submission" date="2018-09" db="EMBL/GenBank/DDBJ databases">
        <title>Genome of Sphaerochaeta halotolerans strain 4-11.</title>
        <authorList>
            <person name="Nazina T.N."/>
            <person name="Sokolova D.S."/>
        </authorList>
    </citation>
    <scope>NUCLEOTIDE SEQUENCE [LARGE SCALE GENOMIC DNA]</scope>
    <source>
        <strain evidence="3 4">4-11</strain>
    </source>
</reference>
<name>A0A372MJ95_9SPIR</name>
<organism evidence="3 4">
    <name type="scientific">Sphaerochaeta halotolerans</name>
    <dbReference type="NCBI Taxonomy" id="2293840"/>
    <lineage>
        <taxon>Bacteria</taxon>
        <taxon>Pseudomonadati</taxon>
        <taxon>Spirochaetota</taxon>
        <taxon>Spirochaetia</taxon>
        <taxon>Spirochaetales</taxon>
        <taxon>Sphaerochaetaceae</taxon>
        <taxon>Sphaerochaeta</taxon>
    </lineage>
</organism>
<evidence type="ECO:0000256" key="1">
    <source>
        <dbReference type="SAM" id="Phobius"/>
    </source>
</evidence>
<evidence type="ECO:0000259" key="2">
    <source>
        <dbReference type="Pfam" id="PF20016"/>
    </source>
</evidence>
<dbReference type="RefSeq" id="WP_117329276.1">
    <property type="nucleotide sequence ID" value="NZ_QUWK01000002.1"/>
</dbReference>
<evidence type="ECO:0000313" key="3">
    <source>
        <dbReference type="EMBL" id="RFU95877.1"/>
    </source>
</evidence>
<dbReference type="Proteomes" id="UP000264002">
    <property type="component" value="Unassembled WGS sequence"/>
</dbReference>
<gene>
    <name evidence="3" type="ORF">DYP60_02420</name>
</gene>
<keyword evidence="1" id="KW-0812">Transmembrane</keyword>
<comment type="caution">
    <text evidence="3">The sequence shown here is derived from an EMBL/GenBank/DDBJ whole genome shotgun (WGS) entry which is preliminary data.</text>
</comment>
<dbReference type="EMBL" id="QUWK01000002">
    <property type="protein sequence ID" value="RFU95877.1"/>
    <property type="molecule type" value="Genomic_DNA"/>
</dbReference>
<feature type="domain" description="Thoeris protein ThsA Macro" evidence="2">
    <location>
        <begin position="84"/>
        <end position="263"/>
    </location>
</feature>
<feature type="transmembrane region" description="Helical" evidence="1">
    <location>
        <begin position="12"/>
        <end position="32"/>
    </location>
</feature>